<dbReference type="GO" id="GO:0005829">
    <property type="term" value="C:cytosol"/>
    <property type="evidence" value="ECO:0007669"/>
    <property type="project" value="UniProtKB-ARBA"/>
</dbReference>
<dbReference type="InterPro" id="IPR031100">
    <property type="entry name" value="LOG_fam"/>
</dbReference>
<protein>
    <recommendedName>
        <fullName evidence="2 8">Cytokinin riboside 5'-monophosphate phosphoribohydrolase</fullName>
        <ecNumber evidence="2 8">3.2.2.n1</ecNumber>
    </recommendedName>
</protein>
<evidence type="ECO:0000256" key="4">
    <source>
        <dbReference type="ARBA" id="ARBA00022801"/>
    </source>
</evidence>
<evidence type="ECO:0000256" key="1">
    <source>
        <dbReference type="ARBA" id="ARBA00006763"/>
    </source>
</evidence>
<dbReference type="FunFam" id="3.40.50.450:FF:000005">
    <property type="entry name" value="CASP-like protein"/>
    <property type="match status" value="1"/>
</dbReference>
<dbReference type="EMBL" id="JACGWL010000008">
    <property type="protein sequence ID" value="KAK4396356.1"/>
    <property type="molecule type" value="Genomic_DNA"/>
</dbReference>
<evidence type="ECO:0000256" key="7">
    <source>
        <dbReference type="ARBA" id="ARBA00049153"/>
    </source>
</evidence>
<dbReference type="Gene3D" id="3.40.50.450">
    <property type="match status" value="1"/>
</dbReference>
<evidence type="ECO:0000313" key="10">
    <source>
        <dbReference type="Proteomes" id="UP001289374"/>
    </source>
</evidence>
<keyword evidence="4 8" id="KW-0378">Hydrolase</keyword>
<evidence type="ECO:0000256" key="6">
    <source>
        <dbReference type="ARBA" id="ARBA00047718"/>
    </source>
</evidence>
<organism evidence="9 10">
    <name type="scientific">Sesamum angolense</name>
    <dbReference type="NCBI Taxonomy" id="2727404"/>
    <lineage>
        <taxon>Eukaryota</taxon>
        <taxon>Viridiplantae</taxon>
        <taxon>Streptophyta</taxon>
        <taxon>Embryophyta</taxon>
        <taxon>Tracheophyta</taxon>
        <taxon>Spermatophyta</taxon>
        <taxon>Magnoliopsida</taxon>
        <taxon>eudicotyledons</taxon>
        <taxon>Gunneridae</taxon>
        <taxon>Pentapetalae</taxon>
        <taxon>asterids</taxon>
        <taxon>lamiids</taxon>
        <taxon>Lamiales</taxon>
        <taxon>Pedaliaceae</taxon>
        <taxon>Sesamum</taxon>
    </lineage>
</organism>
<dbReference type="SUPFAM" id="SSF102405">
    <property type="entry name" value="MCP/YpsA-like"/>
    <property type="match status" value="1"/>
</dbReference>
<dbReference type="AlphaFoldDB" id="A0AAE1WN11"/>
<comment type="catalytic activity">
    <reaction evidence="7 8">
        <text>9-ribosyl-trans-zeatin 5'-phosphate + H2O = trans-zeatin + D-ribose 5-phosphate</text>
        <dbReference type="Rhea" id="RHEA:48564"/>
        <dbReference type="ChEBI" id="CHEBI:15377"/>
        <dbReference type="ChEBI" id="CHEBI:16522"/>
        <dbReference type="ChEBI" id="CHEBI:78346"/>
        <dbReference type="ChEBI" id="CHEBI:87947"/>
        <dbReference type="EC" id="3.2.2.n1"/>
    </reaction>
</comment>
<accession>A0AAE1WN11</accession>
<comment type="caution">
    <text evidence="9">The sequence shown here is derived from an EMBL/GenBank/DDBJ whole genome shotgun (WGS) entry which is preliminary data.</text>
</comment>
<comment type="catalytic activity">
    <reaction evidence="6 8">
        <text>N(6)-(dimethylallyl)adenosine 5'-phosphate + H2O = N(6)-dimethylallyladenine + D-ribose 5-phosphate</text>
        <dbReference type="Rhea" id="RHEA:48560"/>
        <dbReference type="ChEBI" id="CHEBI:15377"/>
        <dbReference type="ChEBI" id="CHEBI:17660"/>
        <dbReference type="ChEBI" id="CHEBI:57526"/>
        <dbReference type="ChEBI" id="CHEBI:78346"/>
        <dbReference type="EC" id="3.2.2.n1"/>
    </reaction>
</comment>
<reference evidence="9" key="2">
    <citation type="journal article" date="2024" name="Plant">
        <title>Genomic evolution and insights into agronomic trait innovations of Sesamum species.</title>
        <authorList>
            <person name="Miao H."/>
            <person name="Wang L."/>
            <person name="Qu L."/>
            <person name="Liu H."/>
            <person name="Sun Y."/>
            <person name="Le M."/>
            <person name="Wang Q."/>
            <person name="Wei S."/>
            <person name="Zheng Y."/>
            <person name="Lin W."/>
            <person name="Duan Y."/>
            <person name="Cao H."/>
            <person name="Xiong S."/>
            <person name="Wang X."/>
            <person name="Wei L."/>
            <person name="Li C."/>
            <person name="Ma Q."/>
            <person name="Ju M."/>
            <person name="Zhao R."/>
            <person name="Li G."/>
            <person name="Mu C."/>
            <person name="Tian Q."/>
            <person name="Mei H."/>
            <person name="Zhang T."/>
            <person name="Gao T."/>
            <person name="Zhang H."/>
        </authorList>
    </citation>
    <scope>NUCLEOTIDE SEQUENCE</scope>
    <source>
        <strain evidence="9">K16</strain>
    </source>
</reference>
<evidence type="ECO:0000256" key="3">
    <source>
        <dbReference type="ARBA" id="ARBA00022712"/>
    </source>
</evidence>
<dbReference type="PANTHER" id="PTHR31223:SF90">
    <property type="entry name" value="CYTOKININ RIBOSIDE 5'-MONOPHOSPHATE PHOSPHORIBOHYDROLASE LOG6-RELATED"/>
    <property type="match status" value="1"/>
</dbReference>
<keyword evidence="10" id="KW-1185">Reference proteome</keyword>
<keyword evidence="3 8" id="KW-0203">Cytokinin biosynthesis</keyword>
<evidence type="ECO:0000256" key="2">
    <source>
        <dbReference type="ARBA" id="ARBA00012205"/>
    </source>
</evidence>
<reference evidence="9" key="1">
    <citation type="submission" date="2020-06" db="EMBL/GenBank/DDBJ databases">
        <authorList>
            <person name="Li T."/>
            <person name="Hu X."/>
            <person name="Zhang T."/>
            <person name="Song X."/>
            <person name="Zhang H."/>
            <person name="Dai N."/>
            <person name="Sheng W."/>
            <person name="Hou X."/>
            <person name="Wei L."/>
        </authorList>
    </citation>
    <scope>NUCLEOTIDE SEQUENCE</scope>
    <source>
        <strain evidence="9">K16</strain>
        <tissue evidence="9">Leaf</tissue>
    </source>
</reference>
<dbReference type="GO" id="GO:0009691">
    <property type="term" value="P:cytokinin biosynthetic process"/>
    <property type="evidence" value="ECO:0007669"/>
    <property type="project" value="UniProtKB-UniRule"/>
</dbReference>
<dbReference type="EC" id="3.2.2.n1" evidence="2 8"/>
<sequence>MERACEVKASKFKRICVFCGSSQGKKTSYQEAAIELGKVLRGCCNLFKGFENIDLVYGGGSIGLMGLVSQAVHDGGRHVIGVIPKTLMPRELTGETVGEVKAVADMHQRKAEMARHSDAFIALPGGYGTLEELLEVITWAQLGIHDKPVGLLNVDGYYNSLLSFIDKAVEEGFISPNARHIIVSAPTAKELVKKLEVIVCKRKILKILAFDFLSMYLAMNGLRQTELGDGAVGLLSEYDMSRGYYDISGRRDWRRGRRREDEEEGPPLLIKLAH</sequence>
<dbReference type="Proteomes" id="UP001289374">
    <property type="component" value="Unassembled WGS sequence"/>
</dbReference>
<comment type="function">
    <text evidence="5 8">Cytokinin-activating enzyme working in the direct activation pathway. Phosphoribohydrolase that converts inactive cytokinin nucleotides to the biologically active free-base forms.</text>
</comment>
<dbReference type="GO" id="GO:0016799">
    <property type="term" value="F:hydrolase activity, hydrolyzing N-glycosyl compounds"/>
    <property type="evidence" value="ECO:0007669"/>
    <property type="project" value="TreeGrafter"/>
</dbReference>
<evidence type="ECO:0000256" key="5">
    <source>
        <dbReference type="ARBA" id="ARBA00024884"/>
    </source>
</evidence>
<dbReference type="InterPro" id="IPR005269">
    <property type="entry name" value="LOG"/>
</dbReference>
<gene>
    <name evidence="9" type="ORF">Sango_1472200</name>
</gene>
<evidence type="ECO:0000256" key="8">
    <source>
        <dbReference type="RuleBase" id="RU363015"/>
    </source>
</evidence>
<dbReference type="NCBIfam" id="TIGR00730">
    <property type="entry name" value="Rossman fold protein, TIGR00730 family"/>
    <property type="match status" value="1"/>
</dbReference>
<evidence type="ECO:0000313" key="9">
    <source>
        <dbReference type="EMBL" id="KAK4396356.1"/>
    </source>
</evidence>
<proteinExistence type="inferred from homology"/>
<dbReference type="GO" id="GO:0005634">
    <property type="term" value="C:nucleus"/>
    <property type="evidence" value="ECO:0007669"/>
    <property type="project" value="TreeGrafter"/>
</dbReference>
<comment type="similarity">
    <text evidence="1 8">Belongs to the LOG family.</text>
</comment>
<dbReference type="Pfam" id="PF03641">
    <property type="entry name" value="Lysine_decarbox"/>
    <property type="match status" value="1"/>
</dbReference>
<name>A0AAE1WN11_9LAMI</name>
<dbReference type="PANTHER" id="PTHR31223">
    <property type="entry name" value="LOG FAMILY PROTEIN YJL055W"/>
    <property type="match status" value="1"/>
</dbReference>